<feature type="domain" description="CAAX prenyl protease 2/Lysostaphin resistance protein A-like" evidence="2">
    <location>
        <begin position="148"/>
        <end position="241"/>
    </location>
</feature>
<reference evidence="3 4" key="1">
    <citation type="submission" date="2016-10" db="EMBL/GenBank/DDBJ databases">
        <authorList>
            <person name="de Groot N.N."/>
        </authorList>
    </citation>
    <scope>NUCLEOTIDE SEQUENCE [LARGE SCALE GENOMIC DNA]</scope>
    <source>
        <strain evidence="3 4">743A</strain>
    </source>
</reference>
<evidence type="ECO:0000259" key="2">
    <source>
        <dbReference type="Pfam" id="PF02517"/>
    </source>
</evidence>
<keyword evidence="4" id="KW-1185">Reference proteome</keyword>
<feature type="transmembrane region" description="Helical" evidence="1">
    <location>
        <begin position="146"/>
        <end position="163"/>
    </location>
</feature>
<dbReference type="EMBL" id="FOYZ01000004">
    <property type="protein sequence ID" value="SFR73178.1"/>
    <property type="molecule type" value="Genomic_DNA"/>
</dbReference>
<dbReference type="RefSeq" id="WP_177214598.1">
    <property type="nucleotide sequence ID" value="NZ_FOYZ01000004.1"/>
</dbReference>
<feature type="transmembrane region" description="Helical" evidence="1">
    <location>
        <begin position="278"/>
        <end position="297"/>
    </location>
</feature>
<dbReference type="InterPro" id="IPR003675">
    <property type="entry name" value="Rce1/LyrA-like_dom"/>
</dbReference>
<accession>A0A1I6J2L1</accession>
<dbReference type="AlphaFoldDB" id="A0A1I6J2L1"/>
<dbReference type="GO" id="GO:0004175">
    <property type="term" value="F:endopeptidase activity"/>
    <property type="evidence" value="ECO:0007669"/>
    <property type="project" value="UniProtKB-ARBA"/>
</dbReference>
<protein>
    <recommendedName>
        <fullName evidence="2">CAAX prenyl protease 2/Lysostaphin resistance protein A-like domain-containing protein</fullName>
    </recommendedName>
</protein>
<feature type="transmembrane region" description="Helical" evidence="1">
    <location>
        <begin position="244"/>
        <end position="263"/>
    </location>
</feature>
<evidence type="ECO:0000313" key="4">
    <source>
        <dbReference type="Proteomes" id="UP000199659"/>
    </source>
</evidence>
<keyword evidence="1" id="KW-0812">Transmembrane</keyword>
<gene>
    <name evidence="3" type="ORF">SAMN05661086_01387</name>
</gene>
<keyword evidence="1" id="KW-1133">Transmembrane helix</keyword>
<feature type="transmembrane region" description="Helical" evidence="1">
    <location>
        <begin position="113"/>
        <end position="134"/>
    </location>
</feature>
<evidence type="ECO:0000256" key="1">
    <source>
        <dbReference type="SAM" id="Phobius"/>
    </source>
</evidence>
<dbReference type="Proteomes" id="UP000199659">
    <property type="component" value="Unassembled WGS sequence"/>
</dbReference>
<evidence type="ECO:0000313" key="3">
    <source>
        <dbReference type="EMBL" id="SFR73178.1"/>
    </source>
</evidence>
<dbReference type="PANTHER" id="PTHR39430">
    <property type="entry name" value="MEMBRANE-ASSOCIATED PROTEASE-RELATED"/>
    <property type="match status" value="1"/>
</dbReference>
<feature type="transmembrane region" description="Helical" evidence="1">
    <location>
        <begin position="205"/>
        <end position="223"/>
    </location>
</feature>
<organism evidence="3 4">
    <name type="scientific">Anaeromicropila populeti</name>
    <dbReference type="NCBI Taxonomy" id="37658"/>
    <lineage>
        <taxon>Bacteria</taxon>
        <taxon>Bacillati</taxon>
        <taxon>Bacillota</taxon>
        <taxon>Clostridia</taxon>
        <taxon>Lachnospirales</taxon>
        <taxon>Lachnospiraceae</taxon>
        <taxon>Anaeromicropila</taxon>
    </lineage>
</organism>
<dbReference type="GO" id="GO:0080120">
    <property type="term" value="P:CAAX-box protein maturation"/>
    <property type="evidence" value="ECO:0007669"/>
    <property type="project" value="UniProtKB-ARBA"/>
</dbReference>
<keyword evidence="1" id="KW-0472">Membrane</keyword>
<dbReference type="Pfam" id="PF02517">
    <property type="entry name" value="Rce1-like"/>
    <property type="match status" value="1"/>
</dbReference>
<feature type="transmembrane region" description="Helical" evidence="1">
    <location>
        <begin position="12"/>
        <end position="40"/>
    </location>
</feature>
<sequence length="307" mass="34631">MFKSQDGKLRSGWILMLGFCILLISLVGLTSILELVYAVVGSITGWFTLNELMNVLNSDVSQQRFILKIFYYLSAVIQEFVLIFAPIFSWRHFVKEPLTKIGLVSWKEGKKDFVVGLLMGTVAMSIIFIFLFVTKRVTIRSIQSPVSWNFLFYIIMFVAVGFAEEILSRGFVMGALRRSKNKWCIMSAPAIIFGVLHLGNNGVSWAAMINLILIGFAFSLAFYKSGNIWLPIGCHITWNIFQGCIYGFLVSGIETPTVINLAVKRKDIFTGGNFGPEGGILVTIISIVMLLFVQFYYRKSVKNFIEE</sequence>
<feature type="transmembrane region" description="Helical" evidence="1">
    <location>
        <begin position="69"/>
        <end position="93"/>
    </location>
</feature>
<name>A0A1I6J2L1_9FIRM</name>
<dbReference type="PANTHER" id="PTHR39430:SF1">
    <property type="entry name" value="PROTEASE"/>
    <property type="match status" value="1"/>
</dbReference>
<dbReference type="STRING" id="37658.SAMN05661086_01387"/>
<proteinExistence type="predicted"/>